<gene>
    <name evidence="1" type="ORF">PHLCEN_2v6361</name>
</gene>
<accession>A0A2R6NZP0</accession>
<organism evidence="1 2">
    <name type="scientific">Hermanssonia centrifuga</name>
    <dbReference type="NCBI Taxonomy" id="98765"/>
    <lineage>
        <taxon>Eukaryota</taxon>
        <taxon>Fungi</taxon>
        <taxon>Dikarya</taxon>
        <taxon>Basidiomycota</taxon>
        <taxon>Agaricomycotina</taxon>
        <taxon>Agaricomycetes</taxon>
        <taxon>Polyporales</taxon>
        <taxon>Meruliaceae</taxon>
        <taxon>Hermanssonia</taxon>
    </lineage>
</organism>
<sequence>MTEHPRMHIERTSLPKPFPTCGVSVRFSTGDKHSPYGLSMASENPGSQAIYEQPRAFPAKGSRDDAGLFHHVVTYSGSVDG</sequence>
<reference evidence="1 2" key="1">
    <citation type="submission" date="2018-02" db="EMBL/GenBank/DDBJ databases">
        <title>Genome sequence of the basidiomycete white-rot fungus Phlebia centrifuga.</title>
        <authorList>
            <person name="Granchi Z."/>
            <person name="Peng M."/>
            <person name="de Vries R.P."/>
            <person name="Hilden K."/>
            <person name="Makela M.R."/>
            <person name="Grigoriev I."/>
            <person name="Riley R."/>
        </authorList>
    </citation>
    <scope>NUCLEOTIDE SEQUENCE [LARGE SCALE GENOMIC DNA]</scope>
    <source>
        <strain evidence="1 2">FBCC195</strain>
    </source>
</reference>
<proteinExistence type="predicted"/>
<evidence type="ECO:0000313" key="2">
    <source>
        <dbReference type="Proteomes" id="UP000186601"/>
    </source>
</evidence>
<dbReference type="AlphaFoldDB" id="A0A2R6NZP0"/>
<comment type="caution">
    <text evidence="1">The sequence shown here is derived from an EMBL/GenBank/DDBJ whole genome shotgun (WGS) entry which is preliminary data.</text>
</comment>
<protein>
    <submittedName>
        <fullName evidence="1">Uncharacterized protein</fullName>
    </submittedName>
</protein>
<evidence type="ECO:0000313" key="1">
    <source>
        <dbReference type="EMBL" id="PSR81503.1"/>
    </source>
</evidence>
<keyword evidence="2" id="KW-1185">Reference proteome</keyword>
<name>A0A2R6NZP0_9APHY</name>
<dbReference type="EMBL" id="MLYV02000616">
    <property type="protein sequence ID" value="PSR81503.1"/>
    <property type="molecule type" value="Genomic_DNA"/>
</dbReference>
<dbReference type="Proteomes" id="UP000186601">
    <property type="component" value="Unassembled WGS sequence"/>
</dbReference>